<feature type="transmembrane region" description="Helical" evidence="7">
    <location>
        <begin position="70"/>
        <end position="91"/>
    </location>
</feature>
<feature type="compositionally biased region" description="Basic and acidic residues" evidence="6">
    <location>
        <begin position="112"/>
        <end position="128"/>
    </location>
</feature>
<proteinExistence type="inferred from homology"/>
<comment type="subcellular location">
    <subcellularLocation>
        <location evidence="1">Membrane</location>
        <topology evidence="1">Single-pass membrane protein</topology>
    </subcellularLocation>
</comment>
<evidence type="ECO:0000313" key="9">
    <source>
        <dbReference type="RefSeq" id="XP_032059841.1"/>
    </source>
</evidence>
<evidence type="ECO:0000256" key="6">
    <source>
        <dbReference type="SAM" id="MobiDB-lite"/>
    </source>
</evidence>
<gene>
    <name evidence="9" type="primary">SMIM24</name>
</gene>
<evidence type="ECO:0000313" key="8">
    <source>
        <dbReference type="Proteomes" id="UP000504639"/>
    </source>
</evidence>
<dbReference type="GeneID" id="116499268"/>
<dbReference type="CTD" id="284422"/>
<dbReference type="Proteomes" id="UP000504639">
    <property type="component" value="Chromosome 26"/>
</dbReference>
<evidence type="ECO:0000256" key="4">
    <source>
        <dbReference type="ARBA" id="ARBA00023136"/>
    </source>
</evidence>
<keyword evidence="8" id="KW-1185">Reference proteome</keyword>
<evidence type="ECO:0000256" key="1">
    <source>
        <dbReference type="ARBA" id="ARBA00004167"/>
    </source>
</evidence>
<evidence type="ECO:0000256" key="7">
    <source>
        <dbReference type="SAM" id="Phobius"/>
    </source>
</evidence>
<feature type="region of interest" description="Disordered" evidence="6">
    <location>
        <begin position="106"/>
        <end position="128"/>
    </location>
</feature>
<evidence type="ECO:0000256" key="5">
    <source>
        <dbReference type="ARBA" id="ARBA00049650"/>
    </source>
</evidence>
<name>A0A6J3E823_AYTFU</name>
<dbReference type="PANTHER" id="PTHR15296">
    <property type="entry name" value="MEMBRANE-ASSOCIATED PROTEIN MAP17"/>
    <property type="match status" value="1"/>
</dbReference>
<dbReference type="AlphaFoldDB" id="A0A6J3E823"/>
<keyword evidence="2 7" id="KW-0812">Transmembrane</keyword>
<evidence type="ECO:0000256" key="3">
    <source>
        <dbReference type="ARBA" id="ARBA00022989"/>
    </source>
</evidence>
<keyword evidence="4 7" id="KW-0472">Membrane</keyword>
<organism evidence="8 9">
    <name type="scientific">Aythya fuligula</name>
    <name type="common">Tufted duck</name>
    <name type="synonym">Anas fuligula</name>
    <dbReference type="NCBI Taxonomy" id="219594"/>
    <lineage>
        <taxon>Eukaryota</taxon>
        <taxon>Metazoa</taxon>
        <taxon>Chordata</taxon>
        <taxon>Craniata</taxon>
        <taxon>Vertebrata</taxon>
        <taxon>Euteleostomi</taxon>
        <taxon>Archelosauria</taxon>
        <taxon>Archosauria</taxon>
        <taxon>Dinosauria</taxon>
        <taxon>Saurischia</taxon>
        <taxon>Theropoda</taxon>
        <taxon>Coelurosauria</taxon>
        <taxon>Aves</taxon>
        <taxon>Neognathae</taxon>
        <taxon>Galloanserae</taxon>
        <taxon>Anseriformes</taxon>
        <taxon>Anatidae</taxon>
        <taxon>Aythyinae</taxon>
        <taxon>Aythya</taxon>
    </lineage>
</organism>
<dbReference type="Pfam" id="PF15807">
    <property type="entry name" value="MAP17"/>
    <property type="match status" value="1"/>
</dbReference>
<dbReference type="InParanoid" id="A0A6J3E823"/>
<dbReference type="PANTHER" id="PTHR15296:SF2">
    <property type="entry name" value="SMALL INTEGRAL MEMBRANE PROTEIN 24"/>
    <property type="match status" value="1"/>
</dbReference>
<dbReference type="KEGG" id="aful:116499268"/>
<protein>
    <submittedName>
        <fullName evidence="9">LOW QUALITY PROTEIN: small integral membrane protein 24</fullName>
    </submittedName>
</protein>
<dbReference type="GO" id="GO:0016020">
    <property type="term" value="C:membrane"/>
    <property type="evidence" value="ECO:0007669"/>
    <property type="project" value="UniProtKB-SubCell"/>
</dbReference>
<reference evidence="9" key="1">
    <citation type="submission" date="2025-08" db="UniProtKB">
        <authorList>
            <consortium name="RefSeq"/>
        </authorList>
    </citation>
    <scope>IDENTIFICATION</scope>
    <source>
        <tissue evidence="9">Lung</tissue>
    </source>
</reference>
<evidence type="ECO:0000256" key="2">
    <source>
        <dbReference type="ARBA" id="ARBA00022692"/>
    </source>
</evidence>
<keyword evidence="3 7" id="KW-1133">Transmembrane helix</keyword>
<sequence length="128" mass="14197">MALGGTCPPEPNKSRPLAPGAERCHARCRIGPLRCPAMPRSPQPLGLLLLLALAATARGQNIVVSKQWQPWLIGLTAVVVFLFIVFVVLLVNRFWQLRMRRLEKAAYSNAAADRDSEDEREHNKATSL</sequence>
<comment type="similarity">
    <text evidence="5">Belongs to the PDZK1-interacting protein 1/SMIM24 family.</text>
</comment>
<accession>A0A6J3E823</accession>
<dbReference type="InterPro" id="IPR031627">
    <property type="entry name" value="PDZK1IP1/SMIM24"/>
</dbReference>
<dbReference type="RefSeq" id="XP_032059841.1">
    <property type="nucleotide sequence ID" value="XM_032203950.1"/>
</dbReference>